<name>A0A8J3W568_9ACTN</name>
<feature type="region of interest" description="Disordered" evidence="1">
    <location>
        <begin position="122"/>
        <end position="147"/>
    </location>
</feature>
<reference evidence="2 3" key="1">
    <citation type="submission" date="2021-01" db="EMBL/GenBank/DDBJ databases">
        <title>Whole genome shotgun sequence of Planobispora longispora NBRC 13918.</title>
        <authorList>
            <person name="Komaki H."/>
            <person name="Tamura T."/>
        </authorList>
    </citation>
    <scope>NUCLEOTIDE SEQUENCE [LARGE SCALE GENOMIC DNA]</scope>
    <source>
        <strain evidence="2 3">NBRC 13918</strain>
    </source>
</reference>
<gene>
    <name evidence="2" type="ORF">Plo01_25870</name>
</gene>
<organism evidence="2 3">
    <name type="scientific">Planobispora longispora</name>
    <dbReference type="NCBI Taxonomy" id="28887"/>
    <lineage>
        <taxon>Bacteria</taxon>
        <taxon>Bacillati</taxon>
        <taxon>Actinomycetota</taxon>
        <taxon>Actinomycetes</taxon>
        <taxon>Streptosporangiales</taxon>
        <taxon>Streptosporangiaceae</taxon>
        <taxon>Planobispora</taxon>
    </lineage>
</organism>
<dbReference type="AlphaFoldDB" id="A0A8J3W568"/>
<dbReference type="InterPro" id="IPR005358">
    <property type="entry name" value="Puta_zinc/iron-chelating_dom"/>
</dbReference>
<evidence type="ECO:0000256" key="1">
    <source>
        <dbReference type="SAM" id="MobiDB-lite"/>
    </source>
</evidence>
<keyword evidence="3" id="KW-1185">Reference proteome</keyword>
<evidence type="ECO:0008006" key="4">
    <source>
        <dbReference type="Google" id="ProtNLM"/>
    </source>
</evidence>
<dbReference type="EMBL" id="BOOH01000019">
    <property type="protein sequence ID" value="GIH76158.1"/>
    <property type="molecule type" value="Genomic_DNA"/>
</dbReference>
<evidence type="ECO:0000313" key="3">
    <source>
        <dbReference type="Proteomes" id="UP000616724"/>
    </source>
</evidence>
<comment type="caution">
    <text evidence="2">The sequence shown here is derived from an EMBL/GenBank/DDBJ whole genome shotgun (WGS) entry which is preliminary data.</text>
</comment>
<evidence type="ECO:0000313" key="2">
    <source>
        <dbReference type="EMBL" id="GIH76158.1"/>
    </source>
</evidence>
<dbReference type="Pfam" id="PF03692">
    <property type="entry name" value="CxxCxxCC"/>
    <property type="match status" value="1"/>
</dbReference>
<dbReference type="Proteomes" id="UP000616724">
    <property type="component" value="Unassembled WGS sequence"/>
</dbReference>
<proteinExistence type="predicted"/>
<protein>
    <recommendedName>
        <fullName evidence="4">YkgJ family cysteine cluster protein</fullName>
    </recommendedName>
</protein>
<dbReference type="RefSeq" id="WP_203890770.1">
    <property type="nucleotide sequence ID" value="NZ_BOOH01000019.1"/>
</dbReference>
<sequence>MSRWSDLMDAHYAELYAQVPDVGCKGLCSDSCGPIDMHPYERARIRRAGVQIPSPAAALKQMATIGDYTCPALVDGRCSVYEIRPMICRVWGASEALPCEHGCQPAGGRLTEAKTRHLVNASTDRAGPGREPPHPTPPTLDHCRKHP</sequence>
<accession>A0A8J3W568</accession>